<evidence type="ECO:0000313" key="10">
    <source>
        <dbReference type="Proteomes" id="UP000269352"/>
    </source>
</evidence>
<dbReference type="PANTHER" id="PTHR39560">
    <property type="entry name" value="PROTEIN ADENYLYLTRANSFERASE FIC-RELATED"/>
    <property type="match status" value="1"/>
</dbReference>
<comment type="catalytic activity">
    <reaction evidence="7">
        <text>L-tyrosyl-[protein] + ATP = O-(5'-adenylyl)-L-tyrosyl-[protein] + diphosphate</text>
        <dbReference type="Rhea" id="RHEA:54288"/>
        <dbReference type="Rhea" id="RHEA-COMP:10136"/>
        <dbReference type="Rhea" id="RHEA-COMP:13846"/>
        <dbReference type="ChEBI" id="CHEBI:30616"/>
        <dbReference type="ChEBI" id="CHEBI:33019"/>
        <dbReference type="ChEBI" id="CHEBI:46858"/>
        <dbReference type="ChEBI" id="CHEBI:83624"/>
        <dbReference type="EC" id="2.7.7.108"/>
    </reaction>
</comment>
<evidence type="ECO:0000256" key="5">
    <source>
        <dbReference type="ARBA" id="ARBA00034531"/>
    </source>
</evidence>
<dbReference type="InterPro" id="IPR036597">
    <property type="entry name" value="Fido-like_dom_sf"/>
</dbReference>
<keyword evidence="2" id="KW-0548">Nucleotidyltransferase</keyword>
<proteinExistence type="predicted"/>
<dbReference type="PROSITE" id="PS51459">
    <property type="entry name" value="FIDO"/>
    <property type="match status" value="1"/>
</dbReference>
<evidence type="ECO:0000256" key="3">
    <source>
        <dbReference type="ARBA" id="ARBA00022741"/>
    </source>
</evidence>
<dbReference type="GO" id="GO:0051302">
    <property type="term" value="P:regulation of cell division"/>
    <property type="evidence" value="ECO:0007669"/>
    <property type="project" value="TreeGrafter"/>
</dbReference>
<dbReference type="Proteomes" id="UP000269352">
    <property type="component" value="Unassembled WGS sequence"/>
</dbReference>
<comment type="catalytic activity">
    <reaction evidence="6">
        <text>L-threonyl-[protein] + ATP = 3-O-(5'-adenylyl)-L-threonyl-[protein] + diphosphate</text>
        <dbReference type="Rhea" id="RHEA:54292"/>
        <dbReference type="Rhea" id="RHEA-COMP:11060"/>
        <dbReference type="Rhea" id="RHEA-COMP:13847"/>
        <dbReference type="ChEBI" id="CHEBI:30013"/>
        <dbReference type="ChEBI" id="CHEBI:30616"/>
        <dbReference type="ChEBI" id="CHEBI:33019"/>
        <dbReference type="ChEBI" id="CHEBI:138113"/>
        <dbReference type="EC" id="2.7.7.108"/>
    </reaction>
</comment>
<comment type="caution">
    <text evidence="9">The sequence shown here is derived from an EMBL/GenBank/DDBJ whole genome shotgun (WGS) entry which is preliminary data.</text>
</comment>
<name>A0A388TEF7_TERA1</name>
<sequence>MGIHKYLFQDVYTWAGKVRIVEISKAGKQFLPTSAFDTGFAYVDKLIGEYRKIDKKDLPAIARKLAEILDNINYLHPFREGNGRVQREFLRVLAREKSMILNLNPPDNSKIYKQYMRGTIEGDVGQLTDLILTCFKNKFDN</sequence>
<evidence type="ECO:0000259" key="8">
    <source>
        <dbReference type="PROSITE" id="PS51459"/>
    </source>
</evidence>
<dbReference type="PANTHER" id="PTHR39560:SF1">
    <property type="entry name" value="PROTEIN ADENYLYLTRANSFERASE FIC-RELATED"/>
    <property type="match status" value="1"/>
</dbReference>
<dbReference type="SUPFAM" id="SSF140931">
    <property type="entry name" value="Fic-like"/>
    <property type="match status" value="1"/>
</dbReference>
<evidence type="ECO:0000313" key="9">
    <source>
        <dbReference type="EMBL" id="GBR75154.1"/>
    </source>
</evidence>
<organism evidence="9 10">
    <name type="scientific">Termititenax aidoneus</name>
    <dbReference type="NCBI Taxonomy" id="2218524"/>
    <lineage>
        <taxon>Bacteria</taxon>
        <taxon>Bacillati</taxon>
        <taxon>Candidatus Margulisiibacteriota</taxon>
        <taxon>Candidatus Termititenacia</taxon>
        <taxon>Candidatus Termititenacales</taxon>
        <taxon>Candidatus Termititenacaceae</taxon>
        <taxon>Candidatus Termititenax</taxon>
    </lineage>
</organism>
<feature type="domain" description="Fido" evidence="8">
    <location>
        <begin position="1"/>
        <end position="133"/>
    </location>
</feature>
<reference evidence="9 10" key="1">
    <citation type="journal article" date="2019" name="ISME J.">
        <title>Genome analyses of uncultured TG2/ZB3 bacteria in 'Margulisbacteria' specifically attached to ectosymbiotic spirochetes of protists in the termite gut.</title>
        <authorList>
            <person name="Utami Y.D."/>
            <person name="Kuwahara H."/>
            <person name="Igai K."/>
            <person name="Murakami T."/>
            <person name="Sugaya K."/>
            <person name="Morikawa T."/>
            <person name="Nagura Y."/>
            <person name="Yuki M."/>
            <person name="Deevong P."/>
            <person name="Inoue T."/>
            <person name="Kihara K."/>
            <person name="Lo N."/>
            <person name="Yamada A."/>
            <person name="Ohkuma M."/>
            <person name="Hongoh Y."/>
        </authorList>
    </citation>
    <scope>NUCLEOTIDE SEQUENCE [LARGE SCALE GENOMIC DNA]</scope>
    <source>
        <strain evidence="9">NkOx7-01</strain>
    </source>
</reference>
<gene>
    <name evidence="9" type="ORF">NO1_2196</name>
</gene>
<protein>
    <recommendedName>
        <fullName evidence="5">protein adenylyltransferase</fullName>
        <ecNumber evidence="5">2.7.7.108</ecNumber>
    </recommendedName>
</protein>
<dbReference type="Pfam" id="PF02661">
    <property type="entry name" value="Fic"/>
    <property type="match status" value="1"/>
</dbReference>
<dbReference type="GO" id="GO:0070733">
    <property type="term" value="F:AMPylase activity"/>
    <property type="evidence" value="ECO:0007669"/>
    <property type="project" value="UniProtKB-EC"/>
</dbReference>
<evidence type="ECO:0000256" key="1">
    <source>
        <dbReference type="ARBA" id="ARBA00022679"/>
    </source>
</evidence>
<dbReference type="InterPro" id="IPR003812">
    <property type="entry name" value="Fido"/>
</dbReference>
<accession>A0A388TEF7</accession>
<dbReference type="EMBL" id="BGZN01000173">
    <property type="protein sequence ID" value="GBR75154.1"/>
    <property type="molecule type" value="Genomic_DNA"/>
</dbReference>
<evidence type="ECO:0000256" key="6">
    <source>
        <dbReference type="ARBA" id="ARBA00047939"/>
    </source>
</evidence>
<keyword evidence="3" id="KW-0547">Nucleotide-binding</keyword>
<evidence type="ECO:0000256" key="4">
    <source>
        <dbReference type="ARBA" id="ARBA00022840"/>
    </source>
</evidence>
<dbReference type="GO" id="GO:0005524">
    <property type="term" value="F:ATP binding"/>
    <property type="evidence" value="ECO:0007669"/>
    <property type="project" value="UniProtKB-KW"/>
</dbReference>
<dbReference type="EC" id="2.7.7.108" evidence="5"/>
<evidence type="ECO:0000256" key="7">
    <source>
        <dbReference type="ARBA" id="ARBA00048696"/>
    </source>
</evidence>
<evidence type="ECO:0000256" key="2">
    <source>
        <dbReference type="ARBA" id="ARBA00022695"/>
    </source>
</evidence>
<keyword evidence="10" id="KW-1185">Reference proteome</keyword>
<keyword evidence="4" id="KW-0067">ATP-binding</keyword>
<keyword evidence="1" id="KW-0808">Transferase</keyword>
<dbReference type="Gene3D" id="1.10.3290.10">
    <property type="entry name" value="Fido-like domain"/>
    <property type="match status" value="1"/>
</dbReference>
<dbReference type="AlphaFoldDB" id="A0A388TEF7"/>